<feature type="region of interest" description="Disordered" evidence="1">
    <location>
        <begin position="1277"/>
        <end position="1296"/>
    </location>
</feature>
<dbReference type="Proteomes" id="UP000518266">
    <property type="component" value="Unassembled WGS sequence"/>
</dbReference>
<dbReference type="InterPro" id="IPR028107">
    <property type="entry name" value="Spatacsin_C_dom"/>
</dbReference>
<feature type="domain" description="Spatacsin C-terminal" evidence="2">
    <location>
        <begin position="1495"/>
        <end position="1525"/>
    </location>
</feature>
<feature type="region of interest" description="Disordered" evidence="1">
    <location>
        <begin position="102"/>
        <end position="131"/>
    </location>
</feature>
<evidence type="ECO:0000256" key="1">
    <source>
        <dbReference type="SAM" id="MobiDB-lite"/>
    </source>
</evidence>
<proteinExistence type="predicted"/>
<feature type="domain" description="Spatacsin C-terminal" evidence="2">
    <location>
        <begin position="1535"/>
        <end position="1651"/>
    </location>
</feature>
<organism evidence="3 4">
    <name type="scientific">Dissostichus mawsoni</name>
    <name type="common">Antarctic cod</name>
    <dbReference type="NCBI Taxonomy" id="36200"/>
    <lineage>
        <taxon>Eukaryota</taxon>
        <taxon>Metazoa</taxon>
        <taxon>Chordata</taxon>
        <taxon>Craniata</taxon>
        <taxon>Vertebrata</taxon>
        <taxon>Euteleostomi</taxon>
        <taxon>Actinopterygii</taxon>
        <taxon>Neopterygii</taxon>
        <taxon>Teleostei</taxon>
        <taxon>Neoteleostei</taxon>
        <taxon>Acanthomorphata</taxon>
        <taxon>Eupercaria</taxon>
        <taxon>Perciformes</taxon>
        <taxon>Notothenioidei</taxon>
        <taxon>Nototheniidae</taxon>
        <taxon>Dissostichus</taxon>
    </lineage>
</organism>
<evidence type="ECO:0000313" key="3">
    <source>
        <dbReference type="EMBL" id="KAF3855403.1"/>
    </source>
</evidence>
<gene>
    <name evidence="3" type="ORF">F7725_023458</name>
</gene>
<dbReference type="Pfam" id="PF14649">
    <property type="entry name" value="Spatacsin_C"/>
    <property type="match status" value="2"/>
</dbReference>
<name>A0A7J5Z1S6_DISMA</name>
<dbReference type="InterPro" id="IPR028103">
    <property type="entry name" value="Spatacsin"/>
</dbReference>
<dbReference type="PANTHER" id="PTHR13650:SF0">
    <property type="entry name" value="SPATACSIN"/>
    <property type="match status" value="1"/>
</dbReference>
<dbReference type="OrthoDB" id="2018754at2759"/>
<protein>
    <recommendedName>
        <fullName evidence="2">Spatacsin C-terminal domain-containing protein</fullName>
    </recommendedName>
</protein>
<dbReference type="PANTHER" id="PTHR13650">
    <property type="entry name" value="SPATACSIN"/>
    <property type="match status" value="1"/>
</dbReference>
<dbReference type="GO" id="GO:0007409">
    <property type="term" value="P:axonogenesis"/>
    <property type="evidence" value="ECO:0007669"/>
    <property type="project" value="TreeGrafter"/>
</dbReference>
<evidence type="ECO:0000259" key="2">
    <source>
        <dbReference type="Pfam" id="PF14649"/>
    </source>
</evidence>
<sequence>MEESGSTEVCVIPENPHCVRVSELRRADLAPGGSLLLGCLRDRGLLEVLDPADREAPPAEACGKYTEPLMQVDQDSLWSSSCSLSSLGSTFSTDRSWEARLSSMYSRAQPPPSSSSSSSSSPSPWSSSLPHLYSQSSSSHSRVPLGGATVSFSVPESSAPSLLTVTEFSAQLTFVSPGNTETTVALWEMESGNVTQHRAEGEAAPEDLLSRLMLFGSAATVDAVCHLNSWGRCSIPIHSLQAGLKNRQLDTELCSALDLLCSAVRESNSEAQSRQFSEQLLNITLSFINRQIRSVLTNTQHEDLSVQVEVLDRYVTELRSYMKRFPWPVGGDTCSTNSAEAAPLQEEEEEREEEEDEWEKLQTEEVVRRSILTNQIPRAQAVLRGRGLKEQRLSALRRRGLQEVFTCLQHRDLHTANTLLTNMQLRSICLFTDDYDLRDFVVEELSGRRFLPEEEVQSVEFMKQMERLGSLPAARSAETPSHRGVQMVLREGGVGEEVLQELLLQRREEEEGGGLWKTLRLDWVRNWDQSCRTAVLLSRLPHTEVTSCDAALLWRYLTSLHDQRRIIDWIQNEEVNPELDELCDLQLLLWRLSQGGGVMSVRSPLGLDLHSLFISFCVKHSLHFLLYSYLQHHRLTPRNCPLLTNQSLSESEPWFEMMVKIQEISTDLSGTSTCSITRIHLSGHSLLALASLMFSPGGIDQRTVDAQLLKMALTPHPKLRSALFPRAPRRRSHLRRLRLHLLQALHPLDPCRLFGWHGKHPELQRSVGAAHFSSSHLVSSFALMENLDFLYFLRHGRPSSAFATFLKQQLSGSCDVPLLLQQALQQVSRLAMQCVRLAEAEPGAAEQLIGCLEAAVTDSLEQRGVARSSYEAAQDWSLPVQFCQLHSLPLSSVYASHCAQDAHFINFLLFVQLHNFPPQQGAELVPCLCVWVLTSVDDVTFGEATSHLADVPPTTSGLCTTCQSSGRRFWGGATSDLCCEDSMFELCCDYRNFSEAKAKLLDFQRTLISRCSSQYDLHRLLLLLRDVHKLLKSNGPDFRKLSELSELLQGSEVSLPPRLLQCTSPSVQQEELQAVVDALQEAGRFREARQGAMLGGLPTHTLLLTQDVNSQKSKRQWSRLETRVSLWRKCHEQLQADGIDPEPASLFFLSQAKKDSGGAELLEVQERCLLLLLSSHWLSRLHPAPRGRLESLEKQLWAERETTSSYELMVKEFCFSNIPCMKEEEEGLRTEEGLKAEEGLSTEEGLRAEEGLSTEAGLSKVEGLSVKEGLSKVEGLSTEEGLSMKEGLSAEEGLSMEEGLSVEEGLRKVEGLSAEESLSTEELREEDTLSPEERCILGTLVDQLLDEGSIHEASRELQLSFRQIHSQDPGSVLQNLLQSEQPERFRKARAFIKAQSLSAESVSGLLASSLMRALLDSSTELQPSVRCSGRQRGGTPCCHSSNSVTIQTWWEKTAAEPELCSSERAELHRGASDRGSRLLQPHLQHGGNRASPHRIGRYNEMTYVFDLLHQNHRFEMLLRKKMDTDRGQHEEGDRENHEMAARTQLKIIESQAWAEEFLVKVLGLLKDAAESFSKATRCVRTAKLVALQLHFLKQDSDLQLVNLQPPELLSAVTALPSCYQKVILSGDFVYLEDFKRLRPLTSALFEDIFKKLDGAPAVSLMLAACSLTVNTCSAATDWPTNRTFWTSARLCCRTHTPPDT</sequence>
<feature type="region of interest" description="Disordered" evidence="1">
    <location>
        <begin position="332"/>
        <end position="357"/>
    </location>
</feature>
<dbReference type="EMBL" id="JAAKFY010000007">
    <property type="protein sequence ID" value="KAF3855403.1"/>
    <property type="molecule type" value="Genomic_DNA"/>
</dbReference>
<dbReference type="GO" id="GO:0005737">
    <property type="term" value="C:cytoplasm"/>
    <property type="evidence" value="ECO:0007669"/>
    <property type="project" value="TreeGrafter"/>
</dbReference>
<dbReference type="GO" id="GO:0007268">
    <property type="term" value="P:chemical synaptic transmission"/>
    <property type="evidence" value="ECO:0007669"/>
    <property type="project" value="TreeGrafter"/>
</dbReference>
<comment type="caution">
    <text evidence="3">The sequence shown here is derived from an EMBL/GenBank/DDBJ whole genome shotgun (WGS) entry which is preliminary data.</text>
</comment>
<dbReference type="GO" id="GO:0048489">
    <property type="term" value="P:synaptic vesicle transport"/>
    <property type="evidence" value="ECO:0007669"/>
    <property type="project" value="TreeGrafter"/>
</dbReference>
<dbReference type="GO" id="GO:0030424">
    <property type="term" value="C:axon"/>
    <property type="evidence" value="ECO:0007669"/>
    <property type="project" value="TreeGrafter"/>
</dbReference>
<feature type="compositionally biased region" description="Acidic residues" evidence="1">
    <location>
        <begin position="345"/>
        <end position="357"/>
    </location>
</feature>
<accession>A0A7J5Z1S6</accession>
<reference evidence="3 4" key="1">
    <citation type="submission" date="2020-03" db="EMBL/GenBank/DDBJ databases">
        <title>Dissostichus mawsoni Genome sequencing and assembly.</title>
        <authorList>
            <person name="Park H."/>
        </authorList>
    </citation>
    <scope>NUCLEOTIDE SEQUENCE [LARGE SCALE GENOMIC DNA]</scope>
    <source>
        <strain evidence="3">DM0001</strain>
        <tissue evidence="3">Muscle</tissue>
    </source>
</reference>
<keyword evidence="4" id="KW-1185">Reference proteome</keyword>
<feature type="compositionally biased region" description="Basic and acidic residues" evidence="1">
    <location>
        <begin position="1227"/>
        <end position="1250"/>
    </location>
</feature>
<feature type="region of interest" description="Disordered" evidence="1">
    <location>
        <begin position="1225"/>
        <end position="1254"/>
    </location>
</feature>
<feature type="region of interest" description="Disordered" evidence="1">
    <location>
        <begin position="1471"/>
        <end position="1492"/>
    </location>
</feature>
<dbReference type="GO" id="GO:0030425">
    <property type="term" value="C:dendrite"/>
    <property type="evidence" value="ECO:0007669"/>
    <property type="project" value="TreeGrafter"/>
</dbReference>
<feature type="compositionally biased region" description="Low complexity" evidence="1">
    <location>
        <begin position="114"/>
        <end position="131"/>
    </location>
</feature>
<evidence type="ECO:0000313" key="4">
    <source>
        <dbReference type="Proteomes" id="UP000518266"/>
    </source>
</evidence>
<dbReference type="GO" id="GO:0045202">
    <property type="term" value="C:synapse"/>
    <property type="evidence" value="ECO:0007669"/>
    <property type="project" value="TreeGrafter"/>
</dbReference>
<dbReference type="GO" id="GO:0008088">
    <property type="term" value="P:axo-dendritic transport"/>
    <property type="evidence" value="ECO:0007669"/>
    <property type="project" value="TreeGrafter"/>
</dbReference>